<keyword evidence="1" id="KW-0812">Transmembrane</keyword>
<organism evidence="5">
    <name type="scientific">Caenorhabditis brenneri</name>
    <name type="common">Nematode worm</name>
    <dbReference type="NCBI Taxonomy" id="135651"/>
    <lineage>
        <taxon>Eukaryota</taxon>
        <taxon>Metazoa</taxon>
        <taxon>Ecdysozoa</taxon>
        <taxon>Nematoda</taxon>
        <taxon>Chromadorea</taxon>
        <taxon>Rhabditida</taxon>
        <taxon>Rhabditina</taxon>
        <taxon>Rhabditomorpha</taxon>
        <taxon>Rhabditoidea</taxon>
        <taxon>Rhabditidae</taxon>
        <taxon>Peloderinae</taxon>
        <taxon>Caenorhabditis</taxon>
    </lineage>
</organism>
<accession>G0NE83</accession>
<keyword evidence="1" id="KW-0472">Membrane</keyword>
<dbReference type="GO" id="GO:0016747">
    <property type="term" value="F:acyltransferase activity, transferring groups other than amino-acyl groups"/>
    <property type="evidence" value="ECO:0007669"/>
    <property type="project" value="InterPro"/>
</dbReference>
<dbReference type="STRING" id="135651.G0NE83"/>
<dbReference type="Pfam" id="PF01757">
    <property type="entry name" value="Acyl_transf_3"/>
    <property type="match status" value="1"/>
</dbReference>
<dbReference type="EMBL" id="GL379871">
    <property type="protein sequence ID" value="EGT58702.1"/>
    <property type="molecule type" value="Genomic_DNA"/>
</dbReference>
<protein>
    <submittedName>
        <fullName evidence="4">CBN-OAC-38 protein</fullName>
    </submittedName>
</protein>
<dbReference type="PANTHER" id="PTHR23028">
    <property type="entry name" value="ACETYLTRANSFERASE"/>
    <property type="match status" value="1"/>
</dbReference>
<reference evidence="5" key="1">
    <citation type="submission" date="2011-07" db="EMBL/GenBank/DDBJ databases">
        <authorList>
            <consortium name="Caenorhabditis brenneri Sequencing and Analysis Consortium"/>
            <person name="Wilson R.K."/>
        </authorList>
    </citation>
    <scope>NUCLEOTIDE SEQUENCE [LARGE SCALE GENOMIC DNA]</scope>
    <source>
        <strain evidence="5">PB2801</strain>
    </source>
</reference>
<keyword evidence="5" id="KW-1185">Reference proteome</keyword>
<dbReference type="GO" id="GO:0000271">
    <property type="term" value="P:polysaccharide biosynthetic process"/>
    <property type="evidence" value="ECO:0007669"/>
    <property type="project" value="TreeGrafter"/>
</dbReference>
<dbReference type="InterPro" id="IPR050879">
    <property type="entry name" value="Acyltransferase_3"/>
</dbReference>
<dbReference type="Pfam" id="PF19040">
    <property type="entry name" value="SGNH"/>
    <property type="match status" value="1"/>
</dbReference>
<dbReference type="FunCoup" id="G0NE83">
    <property type="interactions" value="19"/>
</dbReference>
<feature type="transmembrane region" description="Helical" evidence="1">
    <location>
        <begin position="83"/>
        <end position="104"/>
    </location>
</feature>
<dbReference type="PANTHER" id="PTHR23028:SF127">
    <property type="entry name" value="ACYL_TRANSF_3 DOMAIN-CONTAINING PROTEIN-RELATED"/>
    <property type="match status" value="1"/>
</dbReference>
<name>G0NE83_CAEBE</name>
<dbReference type="InParanoid" id="G0NE83"/>
<evidence type="ECO:0000259" key="3">
    <source>
        <dbReference type="Pfam" id="PF19040"/>
    </source>
</evidence>
<keyword evidence="1" id="KW-1133">Transmembrane helix</keyword>
<dbReference type="InterPro" id="IPR043968">
    <property type="entry name" value="SGNH"/>
</dbReference>
<proteinExistence type="predicted"/>
<feature type="domain" description="SGNH" evidence="3">
    <location>
        <begin position="335"/>
        <end position="462"/>
    </location>
</feature>
<dbReference type="InterPro" id="IPR002656">
    <property type="entry name" value="Acyl_transf_3_dom"/>
</dbReference>
<dbReference type="OrthoDB" id="92766at2759"/>
<dbReference type="Proteomes" id="UP000008068">
    <property type="component" value="Unassembled WGS sequence"/>
</dbReference>
<evidence type="ECO:0000313" key="4">
    <source>
        <dbReference type="EMBL" id="EGT58702.1"/>
    </source>
</evidence>
<feature type="transmembrane region" description="Helical" evidence="1">
    <location>
        <begin position="12"/>
        <end position="31"/>
    </location>
</feature>
<feature type="domain" description="Acyltransferase 3" evidence="2">
    <location>
        <begin position="12"/>
        <end position="185"/>
    </location>
</feature>
<evidence type="ECO:0000259" key="2">
    <source>
        <dbReference type="Pfam" id="PF01757"/>
    </source>
</evidence>
<evidence type="ECO:0000313" key="5">
    <source>
        <dbReference type="Proteomes" id="UP000008068"/>
    </source>
</evidence>
<feature type="transmembrane region" description="Helical" evidence="1">
    <location>
        <begin position="37"/>
        <end position="56"/>
    </location>
</feature>
<dbReference type="AlphaFoldDB" id="G0NE83"/>
<dbReference type="OMA" id="ISKNCEP"/>
<evidence type="ECO:0000256" key="1">
    <source>
        <dbReference type="SAM" id="Phobius"/>
    </source>
</evidence>
<dbReference type="GO" id="GO:0016020">
    <property type="term" value="C:membrane"/>
    <property type="evidence" value="ECO:0007669"/>
    <property type="project" value="TreeGrafter"/>
</dbReference>
<dbReference type="HOGENOM" id="CLU_005679_12_1_1"/>
<sequence>MRNPLNSSKRQDLQGIRGIAIISVLFFHFLPNTFPNGYIGVDQFFVLSGFLMCMLLRKSSSCSSLFQFISNFYIRRLKRILPLYFLIILLAITAVLTVFPLTAIDKNVESGKKALVFLSNRAETDSESYFKKLSMATDVFTHTWSLSVEVQFCLIIPFLYLIGAKVPSPKFETHFYVFLGMIAYIISDTSESTHSSNNVYQKIENSPEDESHSSTSYYPHFLTSIIIFGSFFPLEIPNAILRPLITVLTGALMVFPSSFLESKVWVYFGDISHSLYLIHWPIYAYWKLNNHEGDTWNSRLIVAFQASIFLAILSYECYEKFMNIGDPLNITRIDDDPIYKTMKGQAEKLSKLVKNKIFLMQQVPRLKIEMLAGMVEAVKGKKDLAEFDKSLIDIDPKMARLRYEKLEAECPKCELFDYEPYFFNKTTKTWRFYDEKMNGLTYITQGLHLSFHGLELIRPVVKSVCAKMDGK</sequence>
<dbReference type="eggNOG" id="ENOG502SGA9">
    <property type="taxonomic scope" value="Eukaryota"/>
</dbReference>
<gene>
    <name evidence="4" type="primary">Cbn-oac-38</name>
    <name evidence="4" type="ORF">CAEBREN_22310</name>
</gene>